<dbReference type="AlphaFoldDB" id="A0AA35D8M5"/>
<gene>
    <name evidence="4" type="ORF">GHA_02421</name>
</gene>
<dbReference type="EMBL" id="CAHPSC010000034">
    <property type="protein sequence ID" value="CAB5696757.1"/>
    <property type="molecule type" value="Genomic_DNA"/>
</dbReference>
<organism evidence="4 5">
    <name type="scientific">Comamonas aquatica</name>
    <dbReference type="NCBI Taxonomy" id="225991"/>
    <lineage>
        <taxon>Bacteria</taxon>
        <taxon>Pseudomonadati</taxon>
        <taxon>Pseudomonadota</taxon>
        <taxon>Betaproteobacteria</taxon>
        <taxon>Burkholderiales</taxon>
        <taxon>Comamonadaceae</taxon>
        <taxon>Comamonas</taxon>
    </lineage>
</organism>
<dbReference type="Proteomes" id="UP000834458">
    <property type="component" value="Unassembled WGS sequence"/>
</dbReference>
<keyword evidence="2" id="KW-0472">Membrane</keyword>
<dbReference type="InterPro" id="IPR027417">
    <property type="entry name" value="P-loop_NTPase"/>
</dbReference>
<feature type="region of interest" description="Disordered" evidence="1">
    <location>
        <begin position="226"/>
        <end position="268"/>
    </location>
</feature>
<keyword evidence="2" id="KW-0812">Transmembrane</keyword>
<dbReference type="RefSeq" id="WP_234686234.1">
    <property type="nucleotide sequence ID" value="NZ_CAHPRW010000038.1"/>
</dbReference>
<keyword evidence="2" id="KW-1133">Transmembrane helix</keyword>
<dbReference type="Gene3D" id="3.40.50.300">
    <property type="entry name" value="P-loop containing nucleotide triphosphate hydrolases"/>
    <property type="match status" value="1"/>
</dbReference>
<reference evidence="4" key="1">
    <citation type="submission" date="2020-05" db="EMBL/GenBank/DDBJ databases">
        <authorList>
            <person name="Delgado-Blas J."/>
        </authorList>
    </citation>
    <scope>NUCLEOTIDE SEQUENCE</scope>
    <source>
        <strain evidence="4">BB1454</strain>
    </source>
</reference>
<feature type="domain" description="Zona occludens toxin N-terminal" evidence="3">
    <location>
        <begin position="1"/>
        <end position="187"/>
    </location>
</feature>
<evidence type="ECO:0000313" key="5">
    <source>
        <dbReference type="Proteomes" id="UP000834458"/>
    </source>
</evidence>
<evidence type="ECO:0000313" key="4">
    <source>
        <dbReference type="EMBL" id="CAB5696757.1"/>
    </source>
</evidence>
<accession>A0AA35D8M5</accession>
<evidence type="ECO:0000259" key="3">
    <source>
        <dbReference type="Pfam" id="PF05707"/>
    </source>
</evidence>
<dbReference type="InterPro" id="IPR008900">
    <property type="entry name" value="Zot_N"/>
</dbReference>
<feature type="compositionally biased region" description="Low complexity" evidence="1">
    <location>
        <begin position="234"/>
        <end position="256"/>
    </location>
</feature>
<dbReference type="Pfam" id="PF05707">
    <property type="entry name" value="Zot"/>
    <property type="match status" value="1"/>
</dbReference>
<protein>
    <submittedName>
        <fullName evidence="4">Zonula occludens toxin</fullName>
    </submittedName>
</protein>
<feature type="transmembrane region" description="Helical" evidence="2">
    <location>
        <begin position="198"/>
        <end position="220"/>
    </location>
</feature>
<sequence length="340" mass="37394">MITVITGTPGAGKTLYAITKLLLPLIGTHVPVTDDDGVTTLHPRVIYTNIRGLLIEHELIDAGDNQGLRDWHTWAKPGAVIVFDEFQRAWPPRANGSKVPDDIQALDTHRHMGVDFILITQNVINTDRHVHGLVGRHLHVRRMANSHLCIVYEWDHCSRQLLYAKSLTKQPWRYSKKVFKLYRSADAHTKQPRKIPGLVWFILIAAVSVAYLGPTAYGRLQERISGGKKPETVAQAPSKPSQAAAPAADLQASTTAPAPEAKPKGPTLAGCVRSSTRCNCYDDTGQPMAPEPGTCEIMTVTPKNLLAGGNVDWYPDPRPPVDTTPTWTGTVVGTRKGWQF</sequence>
<dbReference type="SUPFAM" id="SSF52540">
    <property type="entry name" value="P-loop containing nucleoside triphosphate hydrolases"/>
    <property type="match status" value="1"/>
</dbReference>
<name>A0AA35D8M5_9BURK</name>
<proteinExistence type="predicted"/>
<evidence type="ECO:0000256" key="1">
    <source>
        <dbReference type="SAM" id="MobiDB-lite"/>
    </source>
</evidence>
<comment type="caution">
    <text evidence="4">The sequence shown here is derived from an EMBL/GenBank/DDBJ whole genome shotgun (WGS) entry which is preliminary data.</text>
</comment>
<evidence type="ECO:0000256" key="2">
    <source>
        <dbReference type="SAM" id="Phobius"/>
    </source>
</evidence>